<reference evidence="2 3" key="1">
    <citation type="submission" date="2021-06" db="EMBL/GenBank/DDBJ databases">
        <title>Caerostris extrusa draft genome.</title>
        <authorList>
            <person name="Kono N."/>
            <person name="Arakawa K."/>
        </authorList>
    </citation>
    <scope>NUCLEOTIDE SEQUENCE [LARGE SCALE GENOMIC DNA]</scope>
</reference>
<accession>A0AAV4RAA3</accession>
<gene>
    <name evidence="2" type="ORF">CEXT_551791</name>
</gene>
<name>A0AAV4RAA3_CAEEX</name>
<keyword evidence="1" id="KW-1133">Transmembrane helix</keyword>
<dbReference type="AlphaFoldDB" id="A0AAV4RAA3"/>
<keyword evidence="3" id="KW-1185">Reference proteome</keyword>
<evidence type="ECO:0000313" key="3">
    <source>
        <dbReference type="Proteomes" id="UP001054945"/>
    </source>
</evidence>
<comment type="caution">
    <text evidence="2">The sequence shown here is derived from an EMBL/GenBank/DDBJ whole genome shotgun (WGS) entry which is preliminary data.</text>
</comment>
<organism evidence="2 3">
    <name type="scientific">Caerostris extrusa</name>
    <name type="common">Bark spider</name>
    <name type="synonym">Caerostris bankana</name>
    <dbReference type="NCBI Taxonomy" id="172846"/>
    <lineage>
        <taxon>Eukaryota</taxon>
        <taxon>Metazoa</taxon>
        <taxon>Ecdysozoa</taxon>
        <taxon>Arthropoda</taxon>
        <taxon>Chelicerata</taxon>
        <taxon>Arachnida</taxon>
        <taxon>Araneae</taxon>
        <taxon>Araneomorphae</taxon>
        <taxon>Entelegynae</taxon>
        <taxon>Araneoidea</taxon>
        <taxon>Araneidae</taxon>
        <taxon>Caerostris</taxon>
    </lineage>
</organism>
<feature type="transmembrane region" description="Helical" evidence="1">
    <location>
        <begin position="70"/>
        <end position="89"/>
    </location>
</feature>
<dbReference type="EMBL" id="BPLR01007468">
    <property type="protein sequence ID" value="GIY17135.1"/>
    <property type="molecule type" value="Genomic_DNA"/>
</dbReference>
<keyword evidence="1" id="KW-0472">Membrane</keyword>
<proteinExistence type="predicted"/>
<keyword evidence="1" id="KW-0812">Transmembrane</keyword>
<evidence type="ECO:0000256" key="1">
    <source>
        <dbReference type="SAM" id="Phobius"/>
    </source>
</evidence>
<protein>
    <submittedName>
        <fullName evidence="2">Uncharacterized protein</fullName>
    </submittedName>
</protein>
<sequence length="126" mass="14677">MRVPMQCYPTLIKKPWMDYNENKSIHFLQQMKLDKNCFHLHPHHLHPKTYRSSITNKDCRLRPYYRSRGLLFSLLYLFLLPWHGDFIIFPRNFGLSPTGPGPYGAIKGPFDVGDKFGGTMSLCCLG</sequence>
<evidence type="ECO:0000313" key="2">
    <source>
        <dbReference type="EMBL" id="GIY17135.1"/>
    </source>
</evidence>
<dbReference type="Proteomes" id="UP001054945">
    <property type="component" value="Unassembled WGS sequence"/>
</dbReference>